<dbReference type="Proteomes" id="UP000828390">
    <property type="component" value="Unassembled WGS sequence"/>
</dbReference>
<keyword evidence="2" id="KW-1185">Reference proteome</keyword>
<sequence length="91" mass="10045">MTTETATFLYGQQGGLRSVAESPRVTCVIMTHGPPLLFTDIAPPPSHWTHLVVMDKITWWQESGMSGRKVRVTSSNAPCMGLEPISLPHRL</sequence>
<reference evidence="1" key="2">
    <citation type="submission" date="2020-11" db="EMBL/GenBank/DDBJ databases">
        <authorList>
            <person name="McCartney M.A."/>
            <person name="Auch B."/>
            <person name="Kono T."/>
            <person name="Mallez S."/>
            <person name="Becker A."/>
            <person name="Gohl D.M."/>
            <person name="Silverstein K.A.T."/>
            <person name="Koren S."/>
            <person name="Bechman K.B."/>
            <person name="Herman A."/>
            <person name="Abrahante J.E."/>
            <person name="Garbe J."/>
        </authorList>
    </citation>
    <scope>NUCLEOTIDE SEQUENCE</scope>
    <source>
        <strain evidence="1">Duluth1</strain>
        <tissue evidence="1">Whole animal</tissue>
    </source>
</reference>
<dbReference type="EMBL" id="JAIWYP010000009">
    <property type="protein sequence ID" value="KAH3771384.1"/>
    <property type="molecule type" value="Genomic_DNA"/>
</dbReference>
<evidence type="ECO:0000313" key="1">
    <source>
        <dbReference type="EMBL" id="KAH3771384.1"/>
    </source>
</evidence>
<organism evidence="1 2">
    <name type="scientific">Dreissena polymorpha</name>
    <name type="common">Zebra mussel</name>
    <name type="synonym">Mytilus polymorpha</name>
    <dbReference type="NCBI Taxonomy" id="45954"/>
    <lineage>
        <taxon>Eukaryota</taxon>
        <taxon>Metazoa</taxon>
        <taxon>Spiralia</taxon>
        <taxon>Lophotrochozoa</taxon>
        <taxon>Mollusca</taxon>
        <taxon>Bivalvia</taxon>
        <taxon>Autobranchia</taxon>
        <taxon>Heteroconchia</taxon>
        <taxon>Euheterodonta</taxon>
        <taxon>Imparidentia</taxon>
        <taxon>Neoheterodontei</taxon>
        <taxon>Myida</taxon>
        <taxon>Dreissenoidea</taxon>
        <taxon>Dreissenidae</taxon>
        <taxon>Dreissena</taxon>
    </lineage>
</organism>
<name>A0A9D4E0A3_DREPO</name>
<dbReference type="AlphaFoldDB" id="A0A9D4E0A3"/>
<evidence type="ECO:0000313" key="2">
    <source>
        <dbReference type="Proteomes" id="UP000828390"/>
    </source>
</evidence>
<gene>
    <name evidence="1" type="ORF">DPMN_172700</name>
</gene>
<proteinExistence type="predicted"/>
<protein>
    <submittedName>
        <fullName evidence="1">Uncharacterized protein</fullName>
    </submittedName>
</protein>
<accession>A0A9D4E0A3</accession>
<comment type="caution">
    <text evidence="1">The sequence shown here is derived from an EMBL/GenBank/DDBJ whole genome shotgun (WGS) entry which is preliminary data.</text>
</comment>
<reference evidence="1" key="1">
    <citation type="journal article" date="2019" name="bioRxiv">
        <title>The Genome of the Zebra Mussel, Dreissena polymorpha: A Resource for Invasive Species Research.</title>
        <authorList>
            <person name="McCartney M.A."/>
            <person name="Auch B."/>
            <person name="Kono T."/>
            <person name="Mallez S."/>
            <person name="Zhang Y."/>
            <person name="Obille A."/>
            <person name="Becker A."/>
            <person name="Abrahante J.E."/>
            <person name="Garbe J."/>
            <person name="Badalamenti J.P."/>
            <person name="Herman A."/>
            <person name="Mangelson H."/>
            <person name="Liachko I."/>
            <person name="Sullivan S."/>
            <person name="Sone E.D."/>
            <person name="Koren S."/>
            <person name="Silverstein K.A.T."/>
            <person name="Beckman K.B."/>
            <person name="Gohl D.M."/>
        </authorList>
    </citation>
    <scope>NUCLEOTIDE SEQUENCE</scope>
    <source>
        <strain evidence="1">Duluth1</strain>
        <tissue evidence="1">Whole animal</tissue>
    </source>
</reference>